<dbReference type="Gene3D" id="3.10.490.10">
    <property type="entry name" value="Gamma-glutamyl cyclotransferase-like"/>
    <property type="match status" value="1"/>
</dbReference>
<organism evidence="1 2">
    <name type="scientific">Shouchella clausii</name>
    <name type="common">Alkalihalobacillus clausii</name>
    <dbReference type="NCBI Taxonomy" id="79880"/>
    <lineage>
        <taxon>Bacteria</taxon>
        <taxon>Bacillati</taxon>
        <taxon>Bacillota</taxon>
        <taxon>Bacilli</taxon>
        <taxon>Bacillales</taxon>
        <taxon>Bacillaceae</taxon>
        <taxon>Shouchella</taxon>
    </lineage>
</organism>
<evidence type="ECO:0000313" key="1">
    <source>
        <dbReference type="EMBL" id="PAF26160.1"/>
    </source>
</evidence>
<protein>
    <recommendedName>
        <fullName evidence="3">Histone deacetylase</fullName>
    </recommendedName>
</protein>
<gene>
    <name evidence="1" type="ORF">CHH61_09985</name>
</gene>
<reference evidence="1 2" key="1">
    <citation type="submission" date="2017-07" db="EMBL/GenBank/DDBJ databases">
        <title>Isolation and whole genome analysis of endospore-forming bacteria from heroin.</title>
        <authorList>
            <person name="Kalinowski J."/>
            <person name="Ahrens B."/>
            <person name="Al-Dilaimi A."/>
            <person name="Winkler A."/>
            <person name="Wibberg D."/>
            <person name="Schleenbecker U."/>
            <person name="Ruckert C."/>
            <person name="Wolfel R."/>
            <person name="Grass G."/>
        </authorList>
    </citation>
    <scope>NUCLEOTIDE SEQUENCE [LARGE SCALE GENOMIC DNA]</scope>
    <source>
        <strain evidence="1 2">7523-2</strain>
    </source>
</reference>
<dbReference type="Proteomes" id="UP000216133">
    <property type="component" value="Unassembled WGS sequence"/>
</dbReference>
<evidence type="ECO:0008006" key="3">
    <source>
        <dbReference type="Google" id="ProtNLM"/>
    </source>
</evidence>
<dbReference type="AlphaFoldDB" id="A0A268S0Z7"/>
<comment type="caution">
    <text evidence="1">The sequence shown here is derived from an EMBL/GenBank/DDBJ whole genome shotgun (WGS) entry which is preliminary data.</text>
</comment>
<sequence>MDNATYVWYASYGSNMNRERFLCYIRGGQPEGAEIEEVGCSDPAHPIKESAHRLPFPLYFAQNSTRWQKKGVAFIGLTPLAGVYTYSRKYLITKEQFEDVVKQENNGLAFSIDIDDLKQRGRKAVLPSWYGTVLYAGEEEGFPIFTFTAKWKKEVPFHAPSFEYLRMIVKGLYVYVGLQQEEIVTYLRDKPGVAGNITEEELWNLVNSMT</sequence>
<accession>A0A268S0Z7</accession>
<name>A0A268S0Z7_SHOCL</name>
<proteinExistence type="predicted"/>
<dbReference type="EMBL" id="NPBS01000043">
    <property type="protein sequence ID" value="PAF26160.1"/>
    <property type="molecule type" value="Genomic_DNA"/>
</dbReference>
<dbReference type="RefSeq" id="WP_095238102.1">
    <property type="nucleotide sequence ID" value="NZ_CP155469.1"/>
</dbReference>
<evidence type="ECO:0000313" key="2">
    <source>
        <dbReference type="Proteomes" id="UP000216133"/>
    </source>
</evidence>